<dbReference type="PROSITE" id="PS00211">
    <property type="entry name" value="ABC_TRANSPORTER_1"/>
    <property type="match status" value="1"/>
</dbReference>
<dbReference type="InterPro" id="IPR050095">
    <property type="entry name" value="ECF_ABC_transporter_ATP-bd"/>
</dbReference>
<dbReference type="SUPFAM" id="SSF52540">
    <property type="entry name" value="P-loop containing nucleoside triphosphate hydrolases"/>
    <property type="match status" value="2"/>
</dbReference>
<feature type="domain" description="ABC transporter" evidence="11">
    <location>
        <begin position="265"/>
        <end position="441"/>
    </location>
</feature>
<evidence type="ECO:0000313" key="13">
    <source>
        <dbReference type="Proteomes" id="UP000266091"/>
    </source>
</evidence>
<keyword evidence="7 12" id="KW-0067">ATP-binding</keyword>
<comment type="caution">
    <text evidence="12">The sequence shown here is derived from an EMBL/GenBank/DDBJ whole genome shotgun (WGS) entry which is preliminary data.</text>
</comment>
<dbReference type="Gene3D" id="3.40.50.300">
    <property type="entry name" value="P-loop containing nucleotide triphosphate hydrolases"/>
    <property type="match status" value="2"/>
</dbReference>
<dbReference type="InterPro" id="IPR003593">
    <property type="entry name" value="AAA+_ATPase"/>
</dbReference>
<evidence type="ECO:0000256" key="8">
    <source>
        <dbReference type="ARBA" id="ARBA00022967"/>
    </source>
</evidence>
<keyword evidence="13" id="KW-1185">Reference proteome</keyword>
<dbReference type="InterPro" id="IPR017871">
    <property type="entry name" value="ABC_transporter-like_CS"/>
</dbReference>
<evidence type="ECO:0000256" key="4">
    <source>
        <dbReference type="ARBA" id="ARBA00022475"/>
    </source>
</evidence>
<keyword evidence="8" id="KW-1278">Translocase</keyword>
<evidence type="ECO:0000256" key="5">
    <source>
        <dbReference type="ARBA" id="ARBA00022737"/>
    </source>
</evidence>
<dbReference type="InterPro" id="IPR027417">
    <property type="entry name" value="P-loop_NTPase"/>
</dbReference>
<dbReference type="GO" id="GO:0016887">
    <property type="term" value="F:ATP hydrolysis activity"/>
    <property type="evidence" value="ECO:0007669"/>
    <property type="project" value="InterPro"/>
</dbReference>
<dbReference type="PANTHER" id="PTHR43553">
    <property type="entry name" value="HEAVY METAL TRANSPORTER"/>
    <property type="match status" value="1"/>
</dbReference>
<keyword evidence="4" id="KW-1003">Cell membrane</keyword>
<dbReference type="Proteomes" id="UP000266091">
    <property type="component" value="Unassembled WGS sequence"/>
</dbReference>
<dbReference type="SMART" id="SM00382">
    <property type="entry name" value="AAA"/>
    <property type="match status" value="2"/>
</dbReference>
<evidence type="ECO:0000256" key="6">
    <source>
        <dbReference type="ARBA" id="ARBA00022741"/>
    </source>
</evidence>
<evidence type="ECO:0000256" key="9">
    <source>
        <dbReference type="ARBA" id="ARBA00023136"/>
    </source>
</evidence>
<evidence type="ECO:0000256" key="1">
    <source>
        <dbReference type="ARBA" id="ARBA00004202"/>
    </source>
</evidence>
<comment type="function">
    <text evidence="10">Probably part of an ABC transporter complex. Responsible for energy coupling to the transport system.</text>
</comment>
<dbReference type="InterPro" id="IPR003439">
    <property type="entry name" value="ABC_transporter-like_ATP-bd"/>
</dbReference>
<dbReference type="Pfam" id="PF00005">
    <property type="entry name" value="ABC_tran"/>
    <property type="match status" value="2"/>
</dbReference>
<dbReference type="EMBL" id="BGZJ01000001">
    <property type="protein sequence ID" value="GBO94279.1"/>
    <property type="molecule type" value="Genomic_DNA"/>
</dbReference>
<dbReference type="PROSITE" id="PS50893">
    <property type="entry name" value="ABC_TRANSPORTER_2"/>
    <property type="match status" value="2"/>
</dbReference>
<evidence type="ECO:0000259" key="11">
    <source>
        <dbReference type="PROSITE" id="PS50893"/>
    </source>
</evidence>
<dbReference type="RefSeq" id="WP_238691388.1">
    <property type="nucleotide sequence ID" value="NZ_BGZJ01000001.1"/>
</dbReference>
<protein>
    <submittedName>
        <fullName evidence="12">ABC transporter ATP-binding protein</fullName>
    </submittedName>
</protein>
<feature type="domain" description="ABC transporter" evidence="11">
    <location>
        <begin position="5"/>
        <end position="244"/>
    </location>
</feature>
<keyword evidence="9" id="KW-0472">Membrane</keyword>
<comment type="similarity">
    <text evidence="2">Belongs to the ABC transporter superfamily.</text>
</comment>
<keyword evidence="5" id="KW-0677">Repeat</keyword>
<comment type="subcellular location">
    <subcellularLocation>
        <location evidence="1">Cell membrane</location>
        <topology evidence="1">Peripheral membrane protein</topology>
    </subcellularLocation>
</comment>
<reference evidence="12 13" key="1">
    <citation type="journal article" date="2018" name="Int. J. Syst. Evol. Microbiol.">
        <title>Mesosutterella multiformis gen. nov., sp. nov., a member of the family Sutterellaceae and Sutterella megalosphaeroides sp. nov., isolated from human faeces.</title>
        <authorList>
            <person name="Sakamoto M."/>
            <person name="Ikeyama N."/>
            <person name="Kunihiro T."/>
            <person name="Iino T."/>
            <person name="Yuki M."/>
            <person name="Ohkuma M."/>
        </authorList>
    </citation>
    <scope>NUCLEOTIDE SEQUENCE [LARGE SCALE GENOMIC DNA]</scope>
    <source>
        <strain evidence="12 13">4NBBH2</strain>
    </source>
</reference>
<dbReference type="CDD" id="cd03225">
    <property type="entry name" value="ABC_cobalt_CbiO_domain1"/>
    <property type="match status" value="1"/>
</dbReference>
<dbReference type="AlphaFoldDB" id="A0A388SFP2"/>
<dbReference type="GO" id="GO:0042626">
    <property type="term" value="F:ATPase-coupled transmembrane transporter activity"/>
    <property type="evidence" value="ECO:0007669"/>
    <property type="project" value="TreeGrafter"/>
</dbReference>
<evidence type="ECO:0000313" key="12">
    <source>
        <dbReference type="EMBL" id="GBO94279.1"/>
    </source>
</evidence>
<dbReference type="InterPro" id="IPR015856">
    <property type="entry name" value="ABC_transpr_CbiO/EcfA_su"/>
</dbReference>
<organism evidence="12 13">
    <name type="scientific">Mesosutterella multiformis</name>
    <dbReference type="NCBI Taxonomy" id="2259133"/>
    <lineage>
        <taxon>Bacteria</taxon>
        <taxon>Pseudomonadati</taxon>
        <taxon>Pseudomonadota</taxon>
        <taxon>Betaproteobacteria</taxon>
        <taxon>Burkholderiales</taxon>
        <taxon>Sutterellaceae</taxon>
        <taxon>Mesosutterella</taxon>
    </lineage>
</organism>
<keyword evidence="3" id="KW-0813">Transport</keyword>
<dbReference type="GO" id="GO:0005524">
    <property type="term" value="F:ATP binding"/>
    <property type="evidence" value="ECO:0007669"/>
    <property type="project" value="UniProtKB-KW"/>
</dbReference>
<evidence type="ECO:0000256" key="10">
    <source>
        <dbReference type="ARBA" id="ARBA00025157"/>
    </source>
</evidence>
<accession>A0A388SFP2</accession>
<proteinExistence type="inferred from homology"/>
<evidence type="ECO:0000256" key="2">
    <source>
        <dbReference type="ARBA" id="ARBA00005417"/>
    </source>
</evidence>
<sequence>MEPLISLDHVTYRYPFTGRDAVTDISIDVKPGEAVLVTGVSGCGKTTLIRLINGLAPGYYGGKVTGSIRVAGIPNASRTLPEIAADCGTLFQDPENQFFALNVEDELAFAEEWRGTPREGIRRKIEDAVKRFGIGRVLSSSIHELSEGEKQKVGLSSITMTDPKALIFDEPTANLDPESTEALASEIIRLKKEGKAILVVDHRLYWLAGAVDRVIVMEDGRMAEEGDFSILTPELCRRYGLRSAAVPDVRETLPRNEEASGRPVLAADAVTFAYKGKPPVFDDATFGIHPGITAVIGHNGAGKTTLARLLTGLAKPVKGGFLLGGKRADAKTLLASVSIVLQNADHQLHMKTVLGEVMSSLAAAGRPAEREDALPLLSLFHLESLAERHPQSLSGGQKQRLVIALAFAKDPDVIILDEPTSGLDGVNMRRIARALESMAKE</sequence>
<dbReference type="PANTHER" id="PTHR43553:SF23">
    <property type="entry name" value="ABC TRANSPORTER ATP-BINDING COMPONENT"/>
    <property type="match status" value="1"/>
</dbReference>
<evidence type="ECO:0000256" key="7">
    <source>
        <dbReference type="ARBA" id="ARBA00022840"/>
    </source>
</evidence>
<name>A0A388SFP2_9BURK</name>
<gene>
    <name evidence="12" type="ORF">MESMUL_16330</name>
</gene>
<dbReference type="GO" id="GO:0043190">
    <property type="term" value="C:ATP-binding cassette (ABC) transporter complex"/>
    <property type="evidence" value="ECO:0007669"/>
    <property type="project" value="TreeGrafter"/>
</dbReference>
<keyword evidence="6" id="KW-0547">Nucleotide-binding</keyword>
<evidence type="ECO:0000256" key="3">
    <source>
        <dbReference type="ARBA" id="ARBA00022448"/>
    </source>
</evidence>